<keyword evidence="11" id="KW-1185">Reference proteome</keyword>
<dbReference type="PANTHER" id="PTHR44835">
    <property type="entry name" value="UDP-N-ACETYLGLUCOSAMINE--PEPTIDE N-ACETYLGLUCOSAMINYLTRANSFERASE SPINDLY-RELATED"/>
    <property type="match status" value="1"/>
</dbReference>
<name>A0A9X3TVK5_9PROT</name>
<feature type="repeat" description="TPR" evidence="8">
    <location>
        <begin position="97"/>
        <end position="130"/>
    </location>
</feature>
<dbReference type="InterPro" id="IPR029489">
    <property type="entry name" value="OGT/SEC/SPY_C"/>
</dbReference>
<dbReference type="Gene3D" id="1.25.40.10">
    <property type="entry name" value="Tetratricopeptide repeat domain"/>
    <property type="match status" value="1"/>
</dbReference>
<keyword evidence="4" id="KW-0328">Glycosyltransferase</keyword>
<evidence type="ECO:0000256" key="3">
    <source>
        <dbReference type="ARBA" id="ARBA00011970"/>
    </source>
</evidence>
<sequence length="579" mass="64934">MDALTENPTRVTGDQLQDEALAAFAAGDPVIARQMLAAALRLAPKDYNLQYLQSIMLGACGEPRLAEVAFETATQAQIDDHLERLLGDGYAAFQETAAKLRELGMALYQKNQMSLAGDCFRQSIRKDPGNFEAWKMLGLALQHQGRSDEAVNVFRTALQFWSSNAMLHSMLHYALCFGPRDHHELMIEGQRWNAAHAAARMPRPLQHGNDRNPDRRLKIGYFSSIFSQHQLSYFLEPVFSNHDRAAFEIYCYVSNDAPEDPTQQRIQSMVDHWRPVATLNDAAMAQQIRDDGIDVLVDLWGHTIGNRLSAFAFKPAPVQVEWLNYGVTTGLEAMDYIFLADNWYVPGDEALFSEEIYTIGDIAAPFRTSTVIRNPGKTPALDKGHVTFGSYNHPGKITDRVVELWARILKGVPNSKLMLRYRYFEDLVTQKRFEMRFFAHGIEAGRLVFAPHVSGAEYWTSFRDIDLALDSFPYQGYTTTFDALTAGVPLLSYEGDFHRERPTPTVLRNCGLDSLVATCHDDYVARAIALGSNPGELNRLRKIVGPALQGSSTADGAGFTLKLEAAYRDVFRRWCESAG</sequence>
<dbReference type="Gene3D" id="3.40.50.11380">
    <property type="match status" value="1"/>
</dbReference>
<dbReference type="Gene3D" id="3.40.50.2000">
    <property type="entry name" value="Glycogen Phosphorylase B"/>
    <property type="match status" value="1"/>
</dbReference>
<accession>A0A9X3TVK5</accession>
<comment type="caution">
    <text evidence="10">The sequence shown here is derived from an EMBL/GenBank/DDBJ whole genome shotgun (WGS) entry which is preliminary data.</text>
</comment>
<organism evidence="10 11">
    <name type="scientific">Govanella unica</name>
    <dbReference type="NCBI Taxonomy" id="2975056"/>
    <lineage>
        <taxon>Bacteria</taxon>
        <taxon>Pseudomonadati</taxon>
        <taxon>Pseudomonadota</taxon>
        <taxon>Alphaproteobacteria</taxon>
        <taxon>Emcibacterales</taxon>
        <taxon>Govanellaceae</taxon>
        <taxon>Govanella</taxon>
    </lineage>
</organism>
<reference evidence="10" key="1">
    <citation type="submission" date="2022-08" db="EMBL/GenBank/DDBJ databases">
        <authorList>
            <person name="Vandamme P."/>
            <person name="Hettiarachchi A."/>
            <person name="Peeters C."/>
            <person name="Cnockaert M."/>
            <person name="Carlier A."/>
        </authorList>
    </citation>
    <scope>NUCLEOTIDE SEQUENCE</scope>
    <source>
        <strain evidence="10">LMG 31809</strain>
    </source>
</reference>
<dbReference type="Proteomes" id="UP001141619">
    <property type="component" value="Unassembled WGS sequence"/>
</dbReference>
<reference evidence="10" key="2">
    <citation type="journal article" date="2023" name="Syst. Appl. Microbiol.">
        <title>Govania unica gen. nov., sp. nov., a rare biosphere bacterium that represents a novel family in the class Alphaproteobacteria.</title>
        <authorList>
            <person name="Vandamme P."/>
            <person name="Peeters C."/>
            <person name="Hettiarachchi A."/>
            <person name="Cnockaert M."/>
            <person name="Carlier A."/>
        </authorList>
    </citation>
    <scope>NUCLEOTIDE SEQUENCE</scope>
    <source>
        <strain evidence="10">LMG 31809</strain>
    </source>
</reference>
<evidence type="ECO:0000256" key="2">
    <source>
        <dbReference type="ARBA" id="ARBA00005386"/>
    </source>
</evidence>
<proteinExistence type="inferred from homology"/>
<keyword evidence="6" id="KW-0677">Repeat</keyword>
<evidence type="ECO:0000256" key="5">
    <source>
        <dbReference type="ARBA" id="ARBA00022679"/>
    </source>
</evidence>
<feature type="repeat" description="TPR" evidence="8">
    <location>
        <begin position="131"/>
        <end position="164"/>
    </location>
</feature>
<dbReference type="SMART" id="SM00028">
    <property type="entry name" value="TPR"/>
    <property type="match status" value="3"/>
</dbReference>
<comment type="similarity">
    <text evidence="2">Belongs to the glycosyltransferase 41 family. O-GlcNAc transferase subfamily.</text>
</comment>
<dbReference type="EC" id="2.4.1.255" evidence="3"/>
<feature type="domain" description="O-GlcNAc transferase C-terminal" evidence="9">
    <location>
        <begin position="204"/>
        <end position="342"/>
    </location>
</feature>
<feature type="domain" description="O-GlcNAc transferase C-terminal" evidence="9">
    <location>
        <begin position="381"/>
        <end position="545"/>
    </location>
</feature>
<evidence type="ECO:0000313" key="11">
    <source>
        <dbReference type="Proteomes" id="UP001141619"/>
    </source>
</evidence>
<evidence type="ECO:0000256" key="1">
    <source>
        <dbReference type="ARBA" id="ARBA00004922"/>
    </source>
</evidence>
<gene>
    <name evidence="10" type="ORF">NYP16_00940</name>
</gene>
<comment type="pathway">
    <text evidence="1">Protein modification; protein glycosylation.</text>
</comment>
<dbReference type="InterPro" id="IPR051939">
    <property type="entry name" value="Glycosyltr_41/O-GlcNAc_trsf"/>
</dbReference>
<dbReference type="PROSITE" id="PS50005">
    <property type="entry name" value="TPR"/>
    <property type="match status" value="2"/>
</dbReference>
<dbReference type="Pfam" id="PF13432">
    <property type="entry name" value="TPR_16"/>
    <property type="match status" value="1"/>
</dbReference>
<dbReference type="RefSeq" id="WP_274942229.1">
    <property type="nucleotide sequence ID" value="NZ_JANWOI010000001.1"/>
</dbReference>
<dbReference type="SUPFAM" id="SSF48452">
    <property type="entry name" value="TPR-like"/>
    <property type="match status" value="1"/>
</dbReference>
<keyword evidence="5" id="KW-0808">Transferase</keyword>
<dbReference type="EMBL" id="JANWOI010000001">
    <property type="protein sequence ID" value="MDA5192524.1"/>
    <property type="molecule type" value="Genomic_DNA"/>
</dbReference>
<evidence type="ECO:0000256" key="6">
    <source>
        <dbReference type="ARBA" id="ARBA00022737"/>
    </source>
</evidence>
<protein>
    <recommendedName>
        <fullName evidence="3">protein O-GlcNAc transferase</fullName>
        <ecNumber evidence="3">2.4.1.255</ecNumber>
    </recommendedName>
</protein>
<keyword evidence="7 8" id="KW-0802">TPR repeat</keyword>
<evidence type="ECO:0000313" key="10">
    <source>
        <dbReference type="EMBL" id="MDA5192524.1"/>
    </source>
</evidence>
<evidence type="ECO:0000259" key="9">
    <source>
        <dbReference type="Pfam" id="PF13844"/>
    </source>
</evidence>
<dbReference type="GO" id="GO:0097363">
    <property type="term" value="F:protein O-acetylglucosaminyltransferase activity"/>
    <property type="evidence" value="ECO:0007669"/>
    <property type="project" value="UniProtKB-EC"/>
</dbReference>
<evidence type="ECO:0000256" key="8">
    <source>
        <dbReference type="PROSITE-ProRule" id="PRU00339"/>
    </source>
</evidence>
<dbReference type="AlphaFoldDB" id="A0A9X3TVK5"/>
<evidence type="ECO:0000256" key="7">
    <source>
        <dbReference type="ARBA" id="ARBA00022803"/>
    </source>
</evidence>
<dbReference type="Pfam" id="PF13844">
    <property type="entry name" value="Glyco_transf_41"/>
    <property type="match status" value="2"/>
</dbReference>
<evidence type="ECO:0000256" key="4">
    <source>
        <dbReference type="ARBA" id="ARBA00022676"/>
    </source>
</evidence>
<dbReference type="InterPro" id="IPR011990">
    <property type="entry name" value="TPR-like_helical_dom_sf"/>
</dbReference>
<dbReference type="PANTHER" id="PTHR44835:SF1">
    <property type="entry name" value="PROTEIN O-GLCNAC TRANSFERASE"/>
    <property type="match status" value="1"/>
</dbReference>
<dbReference type="InterPro" id="IPR019734">
    <property type="entry name" value="TPR_rpt"/>
</dbReference>